<comment type="catalytic activity">
    <reaction evidence="10">
        <text>hydroxymethylbilane = uroporphyrinogen III + H2O</text>
        <dbReference type="Rhea" id="RHEA:18965"/>
        <dbReference type="ChEBI" id="CHEBI:15377"/>
        <dbReference type="ChEBI" id="CHEBI:57308"/>
        <dbReference type="ChEBI" id="CHEBI:57845"/>
        <dbReference type="EC" id="4.2.1.75"/>
    </reaction>
</comment>
<evidence type="ECO:0000256" key="6">
    <source>
        <dbReference type="ARBA" id="ARBA00023244"/>
    </source>
</evidence>
<dbReference type="PANTHER" id="PTHR12390:SF0">
    <property type="entry name" value="UROPORPHYRINOGEN-III SYNTHASE"/>
    <property type="match status" value="1"/>
</dbReference>
<keyword evidence="4" id="KW-0350">Heme biosynthesis</keyword>
<sequence>MDGQKCENNHQLESINKKTVFLFKSPKDNEIDRYAETLEKAGIPSVSLPVLSFSFVNQSLLKSYMSAFHLFSAIIFTSVRAVEAVVNVMKELNIENFAHLESFVVGKATAEAARKANFNPKGEDTGHGEALADFILRQVKSDKSKTFLYPCSNIRRDNLKEMLTSNGLSVTEVIAYETCPNEELKNAIHGALAQLGVPNYAVFFSPSGFQYTLTVVDRDSLPLEKVKIIALGPATYKSICDLGYTPHGMAEKPDPDSLLQLLK</sequence>
<dbReference type="GO" id="GO:0005829">
    <property type="term" value="C:cytosol"/>
    <property type="evidence" value="ECO:0007669"/>
    <property type="project" value="TreeGrafter"/>
</dbReference>
<dbReference type="InterPro" id="IPR003754">
    <property type="entry name" value="4pyrrol_synth_uPrphyn_synth"/>
</dbReference>
<evidence type="ECO:0000256" key="8">
    <source>
        <dbReference type="ARBA" id="ARBA00032649"/>
    </source>
</evidence>
<keyword evidence="5" id="KW-0456">Lyase</keyword>
<feature type="domain" description="Tetrapyrrole biosynthesis uroporphyrinogen III synthase" evidence="12">
    <location>
        <begin position="32"/>
        <end position="260"/>
    </location>
</feature>
<dbReference type="SUPFAM" id="SSF69618">
    <property type="entry name" value="HemD-like"/>
    <property type="match status" value="1"/>
</dbReference>
<evidence type="ECO:0000256" key="3">
    <source>
        <dbReference type="ARBA" id="ARBA00013109"/>
    </source>
</evidence>
<protein>
    <recommendedName>
        <fullName evidence="9">Uroporphyrinogen-III synthase</fullName>
        <ecNumber evidence="3">4.2.1.75</ecNumber>
    </recommendedName>
    <alternativeName>
        <fullName evidence="8">Hydroxymethylbilane hydrolyase [cyclizing]</fullName>
    </alternativeName>
    <alternativeName>
        <fullName evidence="7">Uroporphyrinogen-III cosynthase</fullName>
    </alternativeName>
</protein>
<dbReference type="Pfam" id="PF02602">
    <property type="entry name" value="HEM4"/>
    <property type="match status" value="1"/>
</dbReference>
<comment type="pathway">
    <text evidence="1">Porphyrin-containing compound metabolism; protoporphyrin-IX biosynthesis; coproporphyrinogen-III from 5-aminolevulinate: step 3/4.</text>
</comment>
<dbReference type="EC" id="4.2.1.75" evidence="3"/>
<evidence type="ECO:0000313" key="13">
    <source>
        <dbReference type="EMBL" id="CAL1526147.1"/>
    </source>
</evidence>
<dbReference type="GO" id="GO:0006785">
    <property type="term" value="P:heme B biosynthetic process"/>
    <property type="evidence" value="ECO:0007669"/>
    <property type="project" value="UniProtKB-ARBA"/>
</dbReference>
<dbReference type="InterPro" id="IPR036108">
    <property type="entry name" value="4pyrrol_syn_uPrphyn_synt_sf"/>
</dbReference>
<dbReference type="Gene3D" id="3.40.50.10090">
    <property type="match status" value="2"/>
</dbReference>
<name>A0AAV2H027_LYMST</name>
<dbReference type="InterPro" id="IPR039793">
    <property type="entry name" value="UROS/Hem4"/>
</dbReference>
<dbReference type="EMBL" id="CAXITT010000002">
    <property type="protein sequence ID" value="CAL1526147.1"/>
    <property type="molecule type" value="Genomic_DNA"/>
</dbReference>
<dbReference type="Proteomes" id="UP001497497">
    <property type="component" value="Unassembled WGS sequence"/>
</dbReference>
<comment type="similarity">
    <text evidence="2">Belongs to the uroporphyrinogen-III synthase family.</text>
</comment>
<dbReference type="GO" id="GO:0006780">
    <property type="term" value="P:uroporphyrinogen III biosynthetic process"/>
    <property type="evidence" value="ECO:0007669"/>
    <property type="project" value="InterPro"/>
</dbReference>
<evidence type="ECO:0000256" key="4">
    <source>
        <dbReference type="ARBA" id="ARBA00023133"/>
    </source>
</evidence>
<evidence type="ECO:0000256" key="2">
    <source>
        <dbReference type="ARBA" id="ARBA00008133"/>
    </source>
</evidence>
<evidence type="ECO:0000256" key="7">
    <source>
        <dbReference type="ARBA" id="ARBA00031702"/>
    </source>
</evidence>
<proteinExistence type="inferred from homology"/>
<evidence type="ECO:0000256" key="5">
    <source>
        <dbReference type="ARBA" id="ARBA00023239"/>
    </source>
</evidence>
<dbReference type="AlphaFoldDB" id="A0AAV2H027"/>
<comment type="function">
    <text evidence="11">Catalyzes cyclization of the linear tetrapyrrole, hydroxymethylbilane, to the macrocyclic uroporphyrinogen III, the branch point for the various sub-pathways leading to the wide diversity of porphyrins. Porphyrins act as cofactors for a multitude of enzymes that perform a variety of processes within the cell such as methionine synthesis (vitamin B12) or oxygen transport (heme).</text>
</comment>
<dbReference type="PANTHER" id="PTHR12390">
    <property type="entry name" value="UROPORPHYRINOGEN III SYNTHASE"/>
    <property type="match status" value="1"/>
</dbReference>
<gene>
    <name evidence="13" type="ORF">GSLYS_00000324001</name>
</gene>
<dbReference type="CDD" id="cd06578">
    <property type="entry name" value="HemD"/>
    <property type="match status" value="1"/>
</dbReference>
<evidence type="ECO:0000256" key="10">
    <source>
        <dbReference type="ARBA" id="ARBA00048617"/>
    </source>
</evidence>
<keyword evidence="14" id="KW-1185">Reference proteome</keyword>
<dbReference type="FunFam" id="3.40.50.10090:FF:000003">
    <property type="entry name" value="uroporphyrinogen-III synthase"/>
    <property type="match status" value="1"/>
</dbReference>
<reference evidence="13 14" key="1">
    <citation type="submission" date="2024-04" db="EMBL/GenBank/DDBJ databases">
        <authorList>
            <consortium name="Genoscope - CEA"/>
            <person name="William W."/>
        </authorList>
    </citation>
    <scope>NUCLEOTIDE SEQUENCE [LARGE SCALE GENOMIC DNA]</scope>
</reference>
<evidence type="ECO:0000256" key="9">
    <source>
        <dbReference type="ARBA" id="ARBA00040167"/>
    </source>
</evidence>
<keyword evidence="6" id="KW-0627">Porphyrin biosynthesis</keyword>
<comment type="caution">
    <text evidence="13">The sequence shown here is derived from an EMBL/GenBank/DDBJ whole genome shotgun (WGS) entry which is preliminary data.</text>
</comment>
<evidence type="ECO:0000313" key="14">
    <source>
        <dbReference type="Proteomes" id="UP001497497"/>
    </source>
</evidence>
<organism evidence="13 14">
    <name type="scientific">Lymnaea stagnalis</name>
    <name type="common">Great pond snail</name>
    <name type="synonym">Helix stagnalis</name>
    <dbReference type="NCBI Taxonomy" id="6523"/>
    <lineage>
        <taxon>Eukaryota</taxon>
        <taxon>Metazoa</taxon>
        <taxon>Spiralia</taxon>
        <taxon>Lophotrochozoa</taxon>
        <taxon>Mollusca</taxon>
        <taxon>Gastropoda</taxon>
        <taxon>Heterobranchia</taxon>
        <taxon>Euthyneura</taxon>
        <taxon>Panpulmonata</taxon>
        <taxon>Hygrophila</taxon>
        <taxon>Lymnaeoidea</taxon>
        <taxon>Lymnaeidae</taxon>
        <taxon>Lymnaea</taxon>
    </lineage>
</organism>
<evidence type="ECO:0000256" key="1">
    <source>
        <dbReference type="ARBA" id="ARBA00004772"/>
    </source>
</evidence>
<evidence type="ECO:0000259" key="12">
    <source>
        <dbReference type="Pfam" id="PF02602"/>
    </source>
</evidence>
<evidence type="ECO:0000256" key="11">
    <source>
        <dbReference type="ARBA" id="ARBA00060039"/>
    </source>
</evidence>
<accession>A0AAV2H027</accession>
<dbReference type="GO" id="GO:0004852">
    <property type="term" value="F:uroporphyrinogen-III synthase activity"/>
    <property type="evidence" value="ECO:0007669"/>
    <property type="project" value="UniProtKB-EC"/>
</dbReference>